<sequence>MSNKNTVLTISSTLKALLAAPGAGCPDFGIIDEDWTQEDFAVLGNAHGVKHGLPVKTDYYSVILCLNGSCKKTIGHFVFEVYRNSVHLVSPDFITSFEDASDDLVLYQVLFKKEFLTGNFLKENVLDNLLEVNPDYPPIYGLSAKGFASLKALYEKISAESREKGAFHLQILRLLVTDLLYEMNRACESCLLNSTRHLSKQYQLVYKFKKLVEQQFLTLKTVQEYADELFISAKYLTEIVKAETGQNALHVIHNRMYLEAQYLLSSSGLSIKEIAERLNFDNSSHFSRFFKRFAGSNPSGFKQLQ</sequence>
<dbReference type="PROSITE" id="PS01124">
    <property type="entry name" value="HTH_ARAC_FAMILY_2"/>
    <property type="match status" value="1"/>
</dbReference>
<dbReference type="GO" id="GO:0043565">
    <property type="term" value="F:sequence-specific DNA binding"/>
    <property type="evidence" value="ECO:0007669"/>
    <property type="project" value="InterPro"/>
</dbReference>
<dbReference type="RefSeq" id="WP_094568734.1">
    <property type="nucleotide sequence ID" value="NZ_CP022743.1"/>
</dbReference>
<evidence type="ECO:0000256" key="2">
    <source>
        <dbReference type="ARBA" id="ARBA00023125"/>
    </source>
</evidence>
<dbReference type="PANTHER" id="PTHR43280:SF32">
    <property type="entry name" value="TRANSCRIPTIONAL REGULATORY PROTEIN"/>
    <property type="match status" value="1"/>
</dbReference>
<dbReference type="GO" id="GO:0003700">
    <property type="term" value="F:DNA-binding transcription factor activity"/>
    <property type="evidence" value="ECO:0007669"/>
    <property type="project" value="InterPro"/>
</dbReference>
<accession>A0A223NQA8</accession>
<keyword evidence="2 5" id="KW-0238">DNA-binding</keyword>
<dbReference type="Gene3D" id="1.10.10.60">
    <property type="entry name" value="Homeodomain-like"/>
    <property type="match status" value="1"/>
</dbReference>
<feature type="domain" description="HTH araC/xylS-type" evidence="4">
    <location>
        <begin position="206"/>
        <end position="304"/>
    </location>
</feature>
<dbReference type="EMBL" id="CP022743">
    <property type="protein sequence ID" value="ASU32089.1"/>
    <property type="molecule type" value="Genomic_DNA"/>
</dbReference>
<dbReference type="AlphaFoldDB" id="A0A223NQA8"/>
<name>A0A223NQA8_9SPHI</name>
<dbReference type="OrthoDB" id="1007667at2"/>
<dbReference type="InterPro" id="IPR020449">
    <property type="entry name" value="Tscrpt_reg_AraC-type_HTH"/>
</dbReference>
<reference evidence="5 6" key="1">
    <citation type="submission" date="2017-08" db="EMBL/GenBank/DDBJ databases">
        <title>Complete genome sequence of Mucilaginibacter sp. strain BJC16-A31.</title>
        <authorList>
            <consortium name="Henan University of Science and Technology"/>
            <person name="You X."/>
        </authorList>
    </citation>
    <scope>NUCLEOTIDE SEQUENCE [LARGE SCALE GENOMIC DNA]</scope>
    <source>
        <strain evidence="5 6">BJC16-A31</strain>
    </source>
</reference>
<evidence type="ECO:0000313" key="6">
    <source>
        <dbReference type="Proteomes" id="UP000215002"/>
    </source>
</evidence>
<dbReference type="Pfam" id="PF12833">
    <property type="entry name" value="HTH_18"/>
    <property type="match status" value="1"/>
</dbReference>
<dbReference type="SUPFAM" id="SSF46689">
    <property type="entry name" value="Homeodomain-like"/>
    <property type="match status" value="1"/>
</dbReference>
<dbReference type="SMART" id="SM00342">
    <property type="entry name" value="HTH_ARAC"/>
    <property type="match status" value="1"/>
</dbReference>
<keyword evidence="6" id="KW-1185">Reference proteome</keyword>
<evidence type="ECO:0000256" key="3">
    <source>
        <dbReference type="ARBA" id="ARBA00023163"/>
    </source>
</evidence>
<gene>
    <name evidence="5" type="ORF">MuYL_0186</name>
</gene>
<dbReference type="InterPro" id="IPR009057">
    <property type="entry name" value="Homeodomain-like_sf"/>
</dbReference>
<evidence type="ECO:0000256" key="1">
    <source>
        <dbReference type="ARBA" id="ARBA00023015"/>
    </source>
</evidence>
<keyword evidence="3" id="KW-0804">Transcription</keyword>
<keyword evidence="1" id="KW-0805">Transcription regulation</keyword>
<dbReference type="PANTHER" id="PTHR43280">
    <property type="entry name" value="ARAC-FAMILY TRANSCRIPTIONAL REGULATOR"/>
    <property type="match status" value="1"/>
</dbReference>
<organism evidence="5 6">
    <name type="scientific">Mucilaginibacter xinganensis</name>
    <dbReference type="NCBI Taxonomy" id="1234841"/>
    <lineage>
        <taxon>Bacteria</taxon>
        <taxon>Pseudomonadati</taxon>
        <taxon>Bacteroidota</taxon>
        <taxon>Sphingobacteriia</taxon>
        <taxon>Sphingobacteriales</taxon>
        <taxon>Sphingobacteriaceae</taxon>
        <taxon>Mucilaginibacter</taxon>
    </lineage>
</organism>
<dbReference type="InterPro" id="IPR018060">
    <property type="entry name" value="HTH_AraC"/>
</dbReference>
<protein>
    <submittedName>
        <fullName evidence="5">AraC-type DNA-binding protein</fullName>
    </submittedName>
</protein>
<dbReference type="Proteomes" id="UP000215002">
    <property type="component" value="Chromosome"/>
</dbReference>
<evidence type="ECO:0000313" key="5">
    <source>
        <dbReference type="EMBL" id="ASU32089.1"/>
    </source>
</evidence>
<proteinExistence type="predicted"/>
<evidence type="ECO:0000259" key="4">
    <source>
        <dbReference type="PROSITE" id="PS01124"/>
    </source>
</evidence>
<dbReference type="PRINTS" id="PR00032">
    <property type="entry name" value="HTHARAC"/>
</dbReference>
<dbReference type="KEGG" id="muc:MuYL_0186"/>
<dbReference type="InterPro" id="IPR037923">
    <property type="entry name" value="HTH-like"/>
</dbReference>
<dbReference type="SUPFAM" id="SSF51215">
    <property type="entry name" value="Regulatory protein AraC"/>
    <property type="match status" value="1"/>
</dbReference>